<gene>
    <name evidence="1" type="ORF">BFJ63_vAg8908</name>
</gene>
<comment type="caution">
    <text evidence="1">The sequence shown here is derived from an EMBL/GenBank/DDBJ whole genome shotgun (WGS) entry which is preliminary data.</text>
</comment>
<reference evidence="1 2" key="1">
    <citation type="submission" date="2016-12" db="EMBL/GenBank/DDBJ databases">
        <title>Draft genome sequence of Fusarium oxysporum causing rot on Narcissus.</title>
        <authorList>
            <person name="Armitage A.D."/>
            <person name="Taylor A."/>
            <person name="Clarkson J.P."/>
            <person name="Harrison R.J."/>
            <person name="Jackson A.C."/>
        </authorList>
    </citation>
    <scope>NUCLEOTIDE SEQUENCE [LARGE SCALE GENOMIC DNA]</scope>
    <source>
        <strain evidence="1 2">N139</strain>
    </source>
</reference>
<evidence type="ECO:0000313" key="1">
    <source>
        <dbReference type="EMBL" id="RYC88211.1"/>
    </source>
</evidence>
<dbReference type="AlphaFoldDB" id="A0A4Q2VP98"/>
<protein>
    <submittedName>
        <fullName evidence="1">Uncharacterized protein</fullName>
    </submittedName>
</protein>
<organism evidence="1 2">
    <name type="scientific">Fusarium oxysporum f. sp. narcissi</name>
    <dbReference type="NCBI Taxonomy" id="451672"/>
    <lineage>
        <taxon>Eukaryota</taxon>
        <taxon>Fungi</taxon>
        <taxon>Dikarya</taxon>
        <taxon>Ascomycota</taxon>
        <taxon>Pezizomycotina</taxon>
        <taxon>Sordariomycetes</taxon>
        <taxon>Hypocreomycetidae</taxon>
        <taxon>Hypocreales</taxon>
        <taxon>Nectriaceae</taxon>
        <taxon>Fusarium</taxon>
        <taxon>Fusarium oxysporum species complex</taxon>
    </lineage>
</organism>
<proteinExistence type="predicted"/>
<dbReference type="Proteomes" id="UP000290540">
    <property type="component" value="Unassembled WGS sequence"/>
</dbReference>
<accession>A0A4Q2VP98</accession>
<evidence type="ECO:0000313" key="2">
    <source>
        <dbReference type="Proteomes" id="UP000290540"/>
    </source>
</evidence>
<sequence>MENITTWSTKALALRVFEKHTLDRMDPKMKRREMLEYVAIGPVGAIGKLADMAYFRRNTALKE</sequence>
<dbReference type="EMBL" id="MQTW01000065">
    <property type="protein sequence ID" value="RYC88211.1"/>
    <property type="molecule type" value="Genomic_DNA"/>
</dbReference>
<name>A0A4Q2VP98_FUSOX</name>